<sequence>MGHSRKFHSGNSRFAWGDFPGVESTRFRLGHDSVIDRKLRIVTYFLTGNSQVDPLQLPYQCRFVTVL</sequence>
<organism evidence="1 2">
    <name type="scientific">Rhodococcus ruber</name>
    <dbReference type="NCBI Taxonomy" id="1830"/>
    <lineage>
        <taxon>Bacteria</taxon>
        <taxon>Bacillati</taxon>
        <taxon>Actinomycetota</taxon>
        <taxon>Actinomycetes</taxon>
        <taxon>Mycobacteriales</taxon>
        <taxon>Nocardiaceae</taxon>
        <taxon>Rhodococcus</taxon>
    </lineage>
</organism>
<gene>
    <name evidence="1" type="ORF">RHRU231_820053</name>
</gene>
<reference evidence="1 2" key="1">
    <citation type="journal article" date="2014" name="Genome Announc.">
        <title>Draft Genome Sequence of Propane- and Butane-Oxidizing Actinobacterium Rhodococcus ruber IEGM 231.</title>
        <authorList>
            <person name="Ivshina I.B."/>
            <person name="Kuyukina M.S."/>
            <person name="Krivoruchko A.V."/>
            <person name="Barbe V."/>
            <person name="Fischer C."/>
        </authorList>
    </citation>
    <scope>NUCLEOTIDE SEQUENCE [LARGE SCALE GENOMIC DNA]</scope>
</reference>
<accession>A0A098BRD1</accession>
<proteinExistence type="predicted"/>
<evidence type="ECO:0000313" key="2">
    <source>
        <dbReference type="Proteomes" id="UP000042997"/>
    </source>
</evidence>
<name>A0A098BRD1_9NOCA</name>
<protein>
    <submittedName>
        <fullName evidence="1">Uncharacterized protein</fullName>
    </submittedName>
</protein>
<dbReference type="Proteomes" id="UP000042997">
    <property type="component" value="Unassembled WGS sequence"/>
</dbReference>
<evidence type="ECO:0000313" key="1">
    <source>
        <dbReference type="EMBL" id="CDZ91283.1"/>
    </source>
</evidence>
<dbReference type="EMBL" id="CCSD01000097">
    <property type="protein sequence ID" value="CDZ91283.1"/>
    <property type="molecule type" value="Genomic_DNA"/>
</dbReference>
<dbReference type="AlphaFoldDB" id="A0A098BRD1"/>